<dbReference type="PANTHER" id="PTHR40078:SF1">
    <property type="entry name" value="INTEGRAL MEMBRANE PROTEIN"/>
    <property type="match status" value="1"/>
</dbReference>
<protein>
    <recommendedName>
        <fullName evidence="4">Tat pathway signal sequence</fullName>
    </recommendedName>
</protein>
<dbReference type="Pfam" id="PF19700">
    <property type="entry name" value="DUF6198"/>
    <property type="match status" value="1"/>
</dbReference>
<dbReference type="RefSeq" id="WP_208428085.1">
    <property type="nucleotide sequence ID" value="NZ_JAEPRJ010000001.1"/>
</dbReference>
<reference evidence="2 3" key="1">
    <citation type="submission" date="2021-01" db="EMBL/GenBank/DDBJ databases">
        <title>Isolation and description of Catonella massiliensis sp. nov., a novel Catonella species, isolated from a stable periodontitis subject.</title>
        <authorList>
            <person name="Antezack A."/>
            <person name="Boxberger M."/>
            <person name="La Scola B."/>
            <person name="Monnet-Corti V."/>
        </authorList>
    </citation>
    <scope>NUCLEOTIDE SEQUENCE [LARGE SCALE GENOMIC DNA]</scope>
    <source>
        <strain evidence="2 3">Marseille-Q4567</strain>
    </source>
</reference>
<organism evidence="2 3">
    <name type="scientific">Catonella massiliensis</name>
    <dbReference type="NCBI Taxonomy" id="2799636"/>
    <lineage>
        <taxon>Bacteria</taxon>
        <taxon>Bacillati</taxon>
        <taxon>Bacillota</taxon>
        <taxon>Clostridia</taxon>
        <taxon>Lachnospirales</taxon>
        <taxon>Lachnospiraceae</taxon>
        <taxon>Catonella</taxon>
    </lineage>
</organism>
<comment type="caution">
    <text evidence="2">The sequence shown here is derived from an EMBL/GenBank/DDBJ whole genome shotgun (WGS) entry which is preliminary data.</text>
</comment>
<feature type="transmembrane region" description="Helical" evidence="1">
    <location>
        <begin position="79"/>
        <end position="99"/>
    </location>
</feature>
<evidence type="ECO:0000313" key="2">
    <source>
        <dbReference type="EMBL" id="MBK5896520.1"/>
    </source>
</evidence>
<feature type="transmembrane region" description="Helical" evidence="1">
    <location>
        <begin position="51"/>
        <end position="73"/>
    </location>
</feature>
<dbReference type="Proteomes" id="UP000604730">
    <property type="component" value="Unassembled WGS sequence"/>
</dbReference>
<evidence type="ECO:0008006" key="4">
    <source>
        <dbReference type="Google" id="ProtNLM"/>
    </source>
</evidence>
<evidence type="ECO:0000313" key="3">
    <source>
        <dbReference type="Proteomes" id="UP000604730"/>
    </source>
</evidence>
<keyword evidence="1" id="KW-0472">Membrane</keyword>
<keyword evidence="3" id="KW-1185">Reference proteome</keyword>
<dbReference type="PANTHER" id="PTHR40078">
    <property type="entry name" value="INTEGRAL MEMBRANE PROTEIN-RELATED"/>
    <property type="match status" value="1"/>
</dbReference>
<keyword evidence="1" id="KW-0812">Transmembrane</keyword>
<keyword evidence="1" id="KW-1133">Transmembrane helix</keyword>
<dbReference type="InterPro" id="IPR038750">
    <property type="entry name" value="YczE/YyaS-like"/>
</dbReference>
<feature type="transmembrane region" description="Helical" evidence="1">
    <location>
        <begin position="12"/>
        <end position="30"/>
    </location>
</feature>
<name>A0ABS1IXH6_9FIRM</name>
<dbReference type="EMBL" id="JAEPRJ010000001">
    <property type="protein sequence ID" value="MBK5896520.1"/>
    <property type="molecule type" value="Genomic_DNA"/>
</dbReference>
<accession>A0ABS1IXH6</accession>
<evidence type="ECO:0000256" key="1">
    <source>
        <dbReference type="SAM" id="Phobius"/>
    </source>
</evidence>
<feature type="transmembrane region" description="Helical" evidence="1">
    <location>
        <begin position="111"/>
        <end position="133"/>
    </location>
</feature>
<proteinExistence type="predicted"/>
<feature type="transmembrane region" description="Helical" evidence="1">
    <location>
        <begin position="166"/>
        <end position="194"/>
    </location>
</feature>
<sequence length="211" mass="23190">MNIKLPEKFLPRLIMTVFGVIICAIAVGFFKNSLFGIDPFQSFAQGSHARLFSGVAYGIYYMVVSLIMLVVVLLLDKHYIGIATILNLFFSGHIVDFANKYIAEAIPDPSLAVRAVMLIVGVVVLCFASSLYMTSDLGVSVYDAIPIIISKRTGKPFKFMRIGCDLICVIIGALCGLLPGLGTLVTAFFMGPLIDFFNRKFSRPLLDRFKA</sequence>
<gene>
    <name evidence="2" type="ORF">JJN12_01790</name>
</gene>